<feature type="compositionally biased region" description="Low complexity" evidence="1">
    <location>
        <begin position="140"/>
        <end position="167"/>
    </location>
</feature>
<proteinExistence type="predicted"/>
<evidence type="ECO:0000313" key="2">
    <source>
        <dbReference type="EMBL" id="QHT06714.1"/>
    </source>
</evidence>
<accession>A0A6C0CSP2</accession>
<feature type="compositionally biased region" description="Pro residues" evidence="1">
    <location>
        <begin position="107"/>
        <end position="116"/>
    </location>
</feature>
<reference evidence="2" key="1">
    <citation type="journal article" date="2020" name="Nature">
        <title>Giant virus diversity and host interactions through global metagenomics.</title>
        <authorList>
            <person name="Schulz F."/>
            <person name="Roux S."/>
            <person name="Paez-Espino D."/>
            <person name="Jungbluth S."/>
            <person name="Walsh D.A."/>
            <person name="Denef V.J."/>
            <person name="McMahon K.D."/>
            <person name="Konstantinidis K.T."/>
            <person name="Eloe-Fadrosh E.A."/>
            <person name="Kyrpides N.C."/>
            <person name="Woyke T."/>
        </authorList>
    </citation>
    <scope>NUCLEOTIDE SEQUENCE</scope>
    <source>
        <strain evidence="2">GVMAG-M-3300021473-15</strain>
    </source>
</reference>
<dbReference type="AlphaFoldDB" id="A0A6C0CSP2"/>
<feature type="compositionally biased region" description="Low complexity" evidence="1">
    <location>
        <begin position="93"/>
        <end position="106"/>
    </location>
</feature>
<dbReference type="EMBL" id="MN739474">
    <property type="protein sequence ID" value="QHT06714.1"/>
    <property type="molecule type" value="Genomic_DNA"/>
</dbReference>
<name>A0A6C0CSP2_9ZZZZ</name>
<protein>
    <submittedName>
        <fullName evidence="2">Uncharacterized protein</fullName>
    </submittedName>
</protein>
<sequence>MVDIGIAYEPLYTQLNLNDTVMFYNMTSSLPYNAVKPTSASIQQLVNTYNYSALECPPPGTKVIYPVNQQPQPPQPPSQTYSPPQPPQPPPSQTYSQQQPPSQTYSPPQPPQPPPSQTYSQQPPSQTYSPPQPQPPPPSQTYSQQQMPSILHYYYHHTPSTPYTPHSELSEQPQPDLPYSMKHDFELTKRFPRRLHHYNTSPDEDLIIRPKSVKQLYPKPLREPYINYNYENADTTWYNNTDTFSSPSLQYCVKCANSFHPYSEGARRSQRYNINDSGMYNETENNTMYSKHRRRKVKPVPILDWFWNIVLNKDMSNFIIISLLCINLMLMLTTLSR</sequence>
<feature type="region of interest" description="Disordered" evidence="1">
    <location>
        <begin position="62"/>
        <end position="177"/>
    </location>
</feature>
<feature type="compositionally biased region" description="Low complexity" evidence="1">
    <location>
        <begin position="117"/>
        <end position="129"/>
    </location>
</feature>
<evidence type="ECO:0000256" key="1">
    <source>
        <dbReference type="SAM" id="MobiDB-lite"/>
    </source>
</evidence>
<feature type="compositionally biased region" description="Pro residues" evidence="1">
    <location>
        <begin position="71"/>
        <end position="92"/>
    </location>
</feature>
<feature type="compositionally biased region" description="Pro residues" evidence="1">
    <location>
        <begin position="130"/>
        <end position="139"/>
    </location>
</feature>
<organism evidence="2">
    <name type="scientific">viral metagenome</name>
    <dbReference type="NCBI Taxonomy" id="1070528"/>
    <lineage>
        <taxon>unclassified sequences</taxon>
        <taxon>metagenomes</taxon>
        <taxon>organismal metagenomes</taxon>
    </lineage>
</organism>